<keyword evidence="9" id="KW-0072">Autophagy</keyword>
<dbReference type="GeneID" id="13885213"/>
<evidence type="ECO:0000256" key="3">
    <source>
        <dbReference type="ARBA" id="ARBA00019599"/>
    </source>
</evidence>
<dbReference type="eggNOG" id="KOG0595">
    <property type="taxonomic scope" value="Eukaryota"/>
</dbReference>
<reference evidence="14 15" key="1">
    <citation type="journal article" date="2011" name="Proc. Natl. Acad. Sci. U.S.A.">
        <title>Evolutionary erosion of yeast sex chromosomes by mating-type switching accidents.</title>
        <authorList>
            <person name="Gordon J.L."/>
            <person name="Armisen D."/>
            <person name="Proux-Wera E."/>
            <person name="Oheigeartaigh S.S."/>
            <person name="Byrne K.P."/>
            <person name="Wolfe K.H."/>
        </authorList>
    </citation>
    <scope>NUCLEOTIDE SEQUENCE [LARGE SCALE GENOMIC DNA]</scope>
    <source>
        <strain evidence="15">ATCC 22294 / BCRC 22015 / CBS 2517 / CECT 1963 / NBRC 1671 / NRRL Y-8276</strain>
    </source>
</reference>
<dbReference type="GO" id="GO:0006995">
    <property type="term" value="P:cellular response to nitrogen starvation"/>
    <property type="evidence" value="ECO:0007669"/>
    <property type="project" value="EnsemblFungi"/>
</dbReference>
<dbReference type="STRING" id="1071382.H2ASE4"/>
<dbReference type="GO" id="GO:0010506">
    <property type="term" value="P:regulation of autophagy"/>
    <property type="evidence" value="ECO:0007669"/>
    <property type="project" value="InterPro"/>
</dbReference>
<dbReference type="InterPro" id="IPR011009">
    <property type="entry name" value="Kinase-like_dom_sf"/>
</dbReference>
<evidence type="ECO:0000256" key="7">
    <source>
        <dbReference type="ARBA" id="ARBA00022840"/>
    </source>
</evidence>
<organism evidence="14 15">
    <name type="scientific">Kazachstania africana (strain ATCC 22294 / BCRC 22015 / CBS 2517 / CECT 1963 / NBRC 1671 / NRRL Y-8276)</name>
    <name type="common">Yeast</name>
    <name type="synonym">Kluyveromyces africanus</name>
    <dbReference type="NCBI Taxonomy" id="1071382"/>
    <lineage>
        <taxon>Eukaryota</taxon>
        <taxon>Fungi</taxon>
        <taxon>Dikarya</taxon>
        <taxon>Ascomycota</taxon>
        <taxon>Saccharomycotina</taxon>
        <taxon>Saccharomycetes</taxon>
        <taxon>Saccharomycetales</taxon>
        <taxon>Saccharomycetaceae</taxon>
        <taxon>Kazachstania</taxon>
    </lineage>
</organism>
<keyword evidence="7 11" id="KW-0067">ATP-binding</keyword>
<feature type="compositionally biased region" description="Low complexity" evidence="12">
    <location>
        <begin position="431"/>
        <end position="442"/>
    </location>
</feature>
<dbReference type="GO" id="GO:0000421">
    <property type="term" value="C:autophagosome membrane"/>
    <property type="evidence" value="ECO:0007669"/>
    <property type="project" value="EnsemblFungi"/>
</dbReference>
<name>H2ASE4_KAZAF</name>
<dbReference type="InterPro" id="IPR000719">
    <property type="entry name" value="Prot_kinase_dom"/>
</dbReference>
<keyword evidence="5 11" id="KW-0547">Nucleotide-binding</keyword>
<dbReference type="Pfam" id="PF00069">
    <property type="entry name" value="Pkinase"/>
    <property type="match status" value="1"/>
</dbReference>
<feature type="compositionally biased region" description="Low complexity" evidence="12">
    <location>
        <begin position="453"/>
        <end position="465"/>
    </location>
</feature>
<evidence type="ECO:0000256" key="10">
    <source>
        <dbReference type="ARBA" id="ARBA00030237"/>
    </source>
</evidence>
<evidence type="ECO:0000313" key="15">
    <source>
        <dbReference type="Proteomes" id="UP000005220"/>
    </source>
</evidence>
<dbReference type="InterPro" id="IPR048941">
    <property type="entry name" value="ATG1-like_MIT2"/>
</dbReference>
<dbReference type="GO" id="GO:0005829">
    <property type="term" value="C:cytosol"/>
    <property type="evidence" value="ECO:0007669"/>
    <property type="project" value="EnsemblFungi"/>
</dbReference>
<dbReference type="GO" id="GO:0000045">
    <property type="term" value="P:autophagosome assembly"/>
    <property type="evidence" value="ECO:0007669"/>
    <property type="project" value="EnsemblFungi"/>
</dbReference>
<dbReference type="PANTHER" id="PTHR24348:SF22">
    <property type="entry name" value="NON-SPECIFIC SERINE_THREONINE PROTEIN KINASE"/>
    <property type="match status" value="1"/>
</dbReference>
<evidence type="ECO:0000256" key="8">
    <source>
        <dbReference type="ARBA" id="ARBA00022927"/>
    </source>
</evidence>
<feature type="domain" description="Protein kinase" evidence="13">
    <location>
        <begin position="33"/>
        <end position="339"/>
    </location>
</feature>
<dbReference type="OrthoDB" id="346907at2759"/>
<evidence type="ECO:0000259" key="13">
    <source>
        <dbReference type="PROSITE" id="PS50011"/>
    </source>
</evidence>
<dbReference type="GO" id="GO:0061908">
    <property type="term" value="C:phagophore"/>
    <property type="evidence" value="ECO:0007669"/>
    <property type="project" value="EnsemblFungi"/>
</dbReference>
<dbReference type="GO" id="GO:0005524">
    <property type="term" value="F:ATP binding"/>
    <property type="evidence" value="ECO:0007669"/>
    <property type="project" value="UniProtKB-UniRule"/>
</dbReference>
<dbReference type="GO" id="GO:0000422">
    <property type="term" value="P:autophagy of mitochondrion"/>
    <property type="evidence" value="ECO:0007669"/>
    <property type="project" value="EnsemblFungi"/>
</dbReference>
<dbReference type="FunFam" id="3.30.200.20:FF:000042">
    <property type="entry name" value="Aurora kinase A"/>
    <property type="match status" value="1"/>
</dbReference>
<dbReference type="Pfam" id="PF21127">
    <property type="entry name" value="ATG1-like_MIT2"/>
    <property type="match status" value="1"/>
</dbReference>
<dbReference type="SUPFAM" id="SSF56112">
    <property type="entry name" value="Protein kinase-like (PK-like)"/>
    <property type="match status" value="1"/>
</dbReference>
<keyword evidence="8" id="KW-0813">Transport</keyword>
<dbReference type="FunCoup" id="H2ASE4">
    <property type="interactions" value="146"/>
</dbReference>
<dbReference type="InterPro" id="IPR008271">
    <property type="entry name" value="Ser/Thr_kinase_AS"/>
</dbReference>
<dbReference type="GO" id="GO:0032258">
    <property type="term" value="P:cytoplasm to vacuole targeting by the Cvt pathway"/>
    <property type="evidence" value="ECO:0007669"/>
    <property type="project" value="EnsemblFungi"/>
</dbReference>
<dbReference type="EC" id="2.7.11.1" evidence="1"/>
<dbReference type="AlphaFoldDB" id="H2ASE4"/>
<evidence type="ECO:0000256" key="2">
    <source>
        <dbReference type="ARBA" id="ARBA00018572"/>
    </source>
</evidence>
<dbReference type="PROSITE" id="PS00107">
    <property type="entry name" value="PROTEIN_KINASE_ATP"/>
    <property type="match status" value="1"/>
</dbReference>
<evidence type="ECO:0000256" key="4">
    <source>
        <dbReference type="ARBA" id="ARBA00022679"/>
    </source>
</evidence>
<keyword evidence="15" id="KW-1185">Reference proteome</keyword>
<dbReference type="SMART" id="SM00220">
    <property type="entry name" value="S_TKc"/>
    <property type="match status" value="1"/>
</dbReference>
<proteinExistence type="predicted"/>
<dbReference type="KEGG" id="kaf:KAFR_0C03010"/>
<evidence type="ECO:0000313" key="14">
    <source>
        <dbReference type="EMBL" id="CCF57294.1"/>
    </source>
</evidence>
<dbReference type="GO" id="GO:0061709">
    <property type="term" value="P:reticulophagy"/>
    <property type="evidence" value="ECO:0007669"/>
    <property type="project" value="EnsemblFungi"/>
</dbReference>
<dbReference type="PANTHER" id="PTHR24348">
    <property type="entry name" value="SERINE/THREONINE-PROTEIN KINASE UNC-51-RELATED"/>
    <property type="match status" value="1"/>
</dbReference>
<dbReference type="PROSITE" id="PS00108">
    <property type="entry name" value="PROTEIN_KINASE_ST"/>
    <property type="match status" value="1"/>
</dbReference>
<keyword evidence="6" id="KW-0418">Kinase</keyword>
<feature type="binding site" evidence="11">
    <location>
        <position position="63"/>
    </location>
    <ligand>
        <name>ATP</name>
        <dbReference type="ChEBI" id="CHEBI:30616"/>
    </ligand>
</feature>
<dbReference type="InterPro" id="IPR045269">
    <property type="entry name" value="Atg1-like"/>
</dbReference>
<dbReference type="Proteomes" id="UP000005220">
    <property type="component" value="Chromosome 3"/>
</dbReference>
<dbReference type="GO" id="GO:0034727">
    <property type="term" value="P:piecemeal microautophagy of the nucleus"/>
    <property type="evidence" value="ECO:0007669"/>
    <property type="project" value="EnsemblFungi"/>
</dbReference>
<evidence type="ECO:0000256" key="6">
    <source>
        <dbReference type="ARBA" id="ARBA00022777"/>
    </source>
</evidence>
<keyword evidence="8" id="KW-0653">Protein transport</keyword>
<dbReference type="InterPro" id="IPR017441">
    <property type="entry name" value="Protein_kinase_ATP_BS"/>
</dbReference>
<evidence type="ECO:0000256" key="12">
    <source>
        <dbReference type="SAM" id="MobiDB-lite"/>
    </source>
</evidence>
<dbReference type="EMBL" id="HE650823">
    <property type="protein sequence ID" value="CCF57294.1"/>
    <property type="molecule type" value="Genomic_DNA"/>
</dbReference>
<accession>H2ASE4</accession>
<dbReference type="GO" id="GO:0120095">
    <property type="term" value="C:vacuole-isolation membrane contact site"/>
    <property type="evidence" value="ECO:0007669"/>
    <property type="project" value="EnsemblFungi"/>
</dbReference>
<protein>
    <recommendedName>
        <fullName evidence="2">Serine/threonine-protein kinase ATG1</fullName>
        <ecNumber evidence="1">2.7.11.1</ecNumber>
    </recommendedName>
    <alternativeName>
        <fullName evidence="10">Autophagy-related protein 1</fullName>
    </alternativeName>
    <alternativeName>
        <fullName evidence="3">Serine/threonine-protein kinase atg1</fullName>
    </alternativeName>
</protein>
<dbReference type="Pfam" id="PF12063">
    <property type="entry name" value="ATG1-like_MIT1"/>
    <property type="match status" value="1"/>
</dbReference>
<dbReference type="RefSeq" id="XP_003956429.1">
    <property type="nucleotide sequence ID" value="XM_003956380.1"/>
</dbReference>
<dbReference type="InParanoid" id="H2ASE4"/>
<dbReference type="Gene3D" id="1.10.510.10">
    <property type="entry name" value="Transferase(Phosphotransferase) domain 1"/>
    <property type="match status" value="1"/>
</dbReference>
<evidence type="ECO:0000256" key="1">
    <source>
        <dbReference type="ARBA" id="ARBA00012513"/>
    </source>
</evidence>
<dbReference type="InterPro" id="IPR022708">
    <property type="entry name" value="Atg1-like_tMIT"/>
</dbReference>
<evidence type="ECO:0000256" key="9">
    <source>
        <dbReference type="ARBA" id="ARBA00023006"/>
    </source>
</evidence>
<dbReference type="PROSITE" id="PS50011">
    <property type="entry name" value="PROTEIN_KINASE_DOM"/>
    <property type="match status" value="1"/>
</dbReference>
<sequence>MILSRVQIPINQKDDDDEGRVVANKVIGQEAKYTIEKEIGKGSFAIVYMGHLTTNKNQNVAIKAVSRSKLKNKKLLENLEIEIAILKKIKHNHIVSLIDCERNSDYFYLIMEYCSLGDLTFLIKRRKELTNYHPLLQKIFESYPSPNEYGLHHAFILNYLQQLASALKFLRSKNLIHRDIKPQNLLLCTPLIGYTDADTFHKLGYVGIYNLPILKIADFGFARFLPNSSMAETLCGSPLYMAPEILNYQKYNAKADLWSVGTVLFEMYCGRPPFKASNHLELYKKIKRSNDVIQFPELIANGDDKDQEDLEIRALISKLLTFDPTNRITFDEFFNHKLVTKDLSYYEINNDNSTSDLETKSKNIVESNMFISEYLNKPKNVTSTQGKISLQNDKNTIRKEISNLEKEYVVVEKKSVEVNEFADELANQINNQQQKQQNENTNVVASRPKSRRSSSSSSTATNRAPSLVDRRLSFSSLNPSNALSRALGLASTRFFGNAHQSQHLNTQLNVNNNSNTSIFDSQTFNDLTENIILRINNPEFRVESNKDSIIIPTIESLAAKAFVISSFADTKFQQIIPLNKFNEIIENSINEQIDINDMVLFKEAVILHLKALEFLSSSMEVTSKWWFTNKFNVNYNISLRLNLLIQWVRSKFNDCLNKVEFLKKHYAVAHENESYHYSEETEIFLEKLLYDRALEIAKMAANLELNHSDLNNCEISYATALWMLEATLDSGDNDGNESVLDQNDKMIILKYIDSIANRLKVLRTKMNNGGNNVNNSGTGYNEDTALIDYY</sequence>
<dbReference type="GO" id="GO:0034045">
    <property type="term" value="C:phagophore assembly site membrane"/>
    <property type="evidence" value="ECO:0007669"/>
    <property type="project" value="TreeGrafter"/>
</dbReference>
<dbReference type="HOGENOM" id="CLU_006447_1_0_1"/>
<keyword evidence="4" id="KW-0808">Transferase</keyword>
<evidence type="ECO:0000256" key="11">
    <source>
        <dbReference type="PROSITE-ProRule" id="PRU10141"/>
    </source>
</evidence>
<dbReference type="GO" id="GO:1990316">
    <property type="term" value="C:Atg1/ULK1 kinase complex"/>
    <property type="evidence" value="ECO:0007669"/>
    <property type="project" value="EnsemblFungi"/>
</dbReference>
<dbReference type="GO" id="GO:0051365">
    <property type="term" value="P:cellular response to potassium ion starvation"/>
    <property type="evidence" value="ECO:0007669"/>
    <property type="project" value="EnsemblFungi"/>
</dbReference>
<feature type="region of interest" description="Disordered" evidence="12">
    <location>
        <begin position="431"/>
        <end position="465"/>
    </location>
</feature>
<dbReference type="GO" id="GO:0004674">
    <property type="term" value="F:protein serine/threonine kinase activity"/>
    <property type="evidence" value="ECO:0007669"/>
    <property type="project" value="UniProtKB-EC"/>
</dbReference>
<evidence type="ECO:0000256" key="5">
    <source>
        <dbReference type="ARBA" id="ARBA00022741"/>
    </source>
</evidence>
<gene>
    <name evidence="14" type="primary">KAFR0C03010</name>
    <name evidence="14" type="ORF">KAFR_0C03010</name>
</gene>